<feature type="domain" description="DNA polymerase III delta N-terminal" evidence="9">
    <location>
        <begin position="8"/>
        <end position="122"/>
    </location>
</feature>
<dbReference type="RefSeq" id="WP_100254512.1">
    <property type="nucleotide sequence ID" value="NZ_CP024870.1"/>
</dbReference>
<feature type="domain" description="DNA polymerase III delta subunit-like C-terminal" evidence="10">
    <location>
        <begin position="197"/>
        <end position="312"/>
    </location>
</feature>
<evidence type="ECO:0000256" key="8">
    <source>
        <dbReference type="ARBA" id="ARBA00049244"/>
    </source>
</evidence>
<dbReference type="GO" id="GO:0003677">
    <property type="term" value="F:DNA binding"/>
    <property type="evidence" value="ECO:0007669"/>
    <property type="project" value="InterPro"/>
</dbReference>
<dbReference type="Proteomes" id="UP000231179">
    <property type="component" value="Chromosome"/>
</dbReference>
<accession>A0A2K8KH00</accession>
<comment type="similarity">
    <text evidence="7">Belongs to the DNA polymerase HolA subunit family.</text>
</comment>
<evidence type="ECO:0000256" key="4">
    <source>
        <dbReference type="ARBA" id="ARBA00022695"/>
    </source>
</evidence>
<dbReference type="EC" id="2.7.7.7" evidence="1"/>
<organism evidence="11 12">
    <name type="scientific">Spiroplasma clarkii</name>
    <dbReference type="NCBI Taxonomy" id="2139"/>
    <lineage>
        <taxon>Bacteria</taxon>
        <taxon>Bacillati</taxon>
        <taxon>Mycoplasmatota</taxon>
        <taxon>Mollicutes</taxon>
        <taxon>Entomoplasmatales</taxon>
        <taxon>Spiroplasmataceae</taxon>
        <taxon>Spiroplasma</taxon>
    </lineage>
</organism>
<keyword evidence="12" id="KW-1185">Reference proteome</keyword>
<proteinExistence type="inferred from homology"/>
<evidence type="ECO:0000256" key="6">
    <source>
        <dbReference type="ARBA" id="ARBA00022932"/>
    </source>
</evidence>
<sequence>MQFLQSADNFLLRKQVQKIIKTLKAQDEFEVFEFSLIEDSIASIYEEIVTYSLFGGKKIVVINDCWFVNESKVKLHKDFDLKLIEKILNNQNLDVEIILTLNSDKFSKKLKIAKLTETKADVMLIQVPNIIQKKQIALRRLQSKQISYDERATDLFLEYINDDMNVFTNELNKLINMNKHINEELIQASINHYWQFDVFQILNAFIRGDLNSFIVGWKGYIEVNSNIFGFVALLGGQLITLRNALLLRQQGYTNQDIASRLVKNPYIIKKILDENKLKISEINDKIKVLYTLEKNIKEGIFDNKIIPELEFIRMFCN</sequence>
<comment type="catalytic activity">
    <reaction evidence="8">
        <text>DNA(n) + a 2'-deoxyribonucleoside 5'-triphosphate = DNA(n+1) + diphosphate</text>
        <dbReference type="Rhea" id="RHEA:22508"/>
        <dbReference type="Rhea" id="RHEA-COMP:17339"/>
        <dbReference type="Rhea" id="RHEA-COMP:17340"/>
        <dbReference type="ChEBI" id="CHEBI:33019"/>
        <dbReference type="ChEBI" id="CHEBI:61560"/>
        <dbReference type="ChEBI" id="CHEBI:173112"/>
        <dbReference type="EC" id="2.7.7.7"/>
    </reaction>
</comment>
<gene>
    <name evidence="11" type="primary">holA</name>
    <name evidence="11" type="ORF">SCLAR_v1c06460</name>
</gene>
<keyword evidence="4" id="KW-0548">Nucleotidyltransferase</keyword>
<dbReference type="SUPFAM" id="SSF52540">
    <property type="entry name" value="P-loop containing nucleoside triphosphate hydrolases"/>
    <property type="match status" value="1"/>
</dbReference>
<dbReference type="PANTHER" id="PTHR34388:SF1">
    <property type="entry name" value="DNA POLYMERASE III SUBUNIT DELTA"/>
    <property type="match status" value="1"/>
</dbReference>
<dbReference type="GO" id="GO:0006261">
    <property type="term" value="P:DNA-templated DNA replication"/>
    <property type="evidence" value="ECO:0007669"/>
    <property type="project" value="TreeGrafter"/>
</dbReference>
<dbReference type="SUPFAM" id="SSF48019">
    <property type="entry name" value="post-AAA+ oligomerization domain-like"/>
    <property type="match status" value="1"/>
</dbReference>
<evidence type="ECO:0000256" key="2">
    <source>
        <dbReference type="ARBA" id="ARBA00017703"/>
    </source>
</evidence>
<evidence type="ECO:0000256" key="1">
    <source>
        <dbReference type="ARBA" id="ARBA00012417"/>
    </source>
</evidence>
<dbReference type="NCBIfam" id="TIGR01128">
    <property type="entry name" value="holA"/>
    <property type="match status" value="1"/>
</dbReference>
<dbReference type="PANTHER" id="PTHR34388">
    <property type="entry name" value="DNA POLYMERASE III SUBUNIT DELTA"/>
    <property type="match status" value="1"/>
</dbReference>
<dbReference type="GO" id="GO:0009360">
    <property type="term" value="C:DNA polymerase III complex"/>
    <property type="evidence" value="ECO:0007669"/>
    <property type="project" value="InterPro"/>
</dbReference>
<evidence type="ECO:0000256" key="7">
    <source>
        <dbReference type="ARBA" id="ARBA00034754"/>
    </source>
</evidence>
<evidence type="ECO:0000259" key="9">
    <source>
        <dbReference type="Pfam" id="PF06144"/>
    </source>
</evidence>
<dbReference type="InterPro" id="IPR005790">
    <property type="entry name" value="DNA_polIII_delta"/>
</dbReference>
<dbReference type="AlphaFoldDB" id="A0A2K8KH00"/>
<dbReference type="Pfam" id="PF21694">
    <property type="entry name" value="DNA_pol3_delta_C"/>
    <property type="match status" value="1"/>
</dbReference>
<dbReference type="InterPro" id="IPR048466">
    <property type="entry name" value="DNA_pol3_delta-like_C"/>
</dbReference>
<dbReference type="Gene3D" id="3.40.50.300">
    <property type="entry name" value="P-loop containing nucleotide triphosphate hydrolases"/>
    <property type="match status" value="1"/>
</dbReference>
<dbReference type="InterPro" id="IPR010372">
    <property type="entry name" value="DNA_pol3_delta_N"/>
</dbReference>
<evidence type="ECO:0000259" key="10">
    <source>
        <dbReference type="Pfam" id="PF21694"/>
    </source>
</evidence>
<reference evidence="11 12" key="1">
    <citation type="submission" date="2017-11" db="EMBL/GenBank/DDBJ databases">
        <title>Complete genome sequence of Spiroplasma clarkii CN-5 (DSM 19994).</title>
        <authorList>
            <person name="Tsai Y.-M."/>
            <person name="Chang A."/>
            <person name="Lo W.-S."/>
            <person name="Kuo C.-H."/>
        </authorList>
    </citation>
    <scope>NUCLEOTIDE SEQUENCE [LARGE SCALE GENOMIC DNA]</scope>
    <source>
        <strain evidence="11 12">CN-5</strain>
    </source>
</reference>
<evidence type="ECO:0000256" key="5">
    <source>
        <dbReference type="ARBA" id="ARBA00022705"/>
    </source>
</evidence>
<dbReference type="Pfam" id="PF06144">
    <property type="entry name" value="DNA_pol3_delta"/>
    <property type="match status" value="1"/>
</dbReference>
<evidence type="ECO:0000313" key="11">
    <source>
        <dbReference type="EMBL" id="ATX70963.1"/>
    </source>
</evidence>
<name>A0A2K8KH00_9MOLU</name>
<dbReference type="GO" id="GO:0003887">
    <property type="term" value="F:DNA-directed DNA polymerase activity"/>
    <property type="evidence" value="ECO:0007669"/>
    <property type="project" value="UniProtKB-KW"/>
</dbReference>
<evidence type="ECO:0000256" key="3">
    <source>
        <dbReference type="ARBA" id="ARBA00022679"/>
    </source>
</evidence>
<evidence type="ECO:0000313" key="12">
    <source>
        <dbReference type="Proteomes" id="UP000231179"/>
    </source>
</evidence>
<keyword evidence="3" id="KW-0808">Transferase</keyword>
<keyword evidence="5" id="KW-0235">DNA replication</keyword>
<dbReference type="InterPro" id="IPR008921">
    <property type="entry name" value="DNA_pol3_clamp-load_cplx_C"/>
</dbReference>
<keyword evidence="6" id="KW-0239">DNA-directed DNA polymerase</keyword>
<dbReference type="EMBL" id="CP024870">
    <property type="protein sequence ID" value="ATX70963.1"/>
    <property type="molecule type" value="Genomic_DNA"/>
</dbReference>
<protein>
    <recommendedName>
        <fullName evidence="2">DNA polymerase III subunit delta</fullName>
        <ecNumber evidence="1">2.7.7.7</ecNumber>
    </recommendedName>
</protein>
<dbReference type="InterPro" id="IPR027417">
    <property type="entry name" value="P-loop_NTPase"/>
</dbReference>
<dbReference type="Gene3D" id="1.20.272.10">
    <property type="match status" value="1"/>
</dbReference>